<dbReference type="InterPro" id="IPR017850">
    <property type="entry name" value="Alkaline_phosphatase_core_sf"/>
</dbReference>
<feature type="transmembrane region" description="Helical" evidence="1">
    <location>
        <begin position="35"/>
        <end position="55"/>
    </location>
</feature>
<feature type="transmembrane region" description="Helical" evidence="1">
    <location>
        <begin position="67"/>
        <end position="88"/>
    </location>
</feature>
<dbReference type="Pfam" id="PF00884">
    <property type="entry name" value="Sulfatase"/>
    <property type="match status" value="1"/>
</dbReference>
<evidence type="ECO:0000313" key="4">
    <source>
        <dbReference type="Proteomes" id="UP000030700"/>
    </source>
</evidence>
<name>A0A0S6VX40_9BACT</name>
<feature type="transmembrane region" description="Helical" evidence="1">
    <location>
        <begin position="108"/>
        <end position="126"/>
    </location>
</feature>
<dbReference type="Proteomes" id="UP000030700">
    <property type="component" value="Unassembled WGS sequence"/>
</dbReference>
<dbReference type="HOGENOM" id="CLU_541729_0_0_0"/>
<organism evidence="3">
    <name type="scientific">Candidatus Moduliflexus flocculans</name>
    <dbReference type="NCBI Taxonomy" id="1499966"/>
    <lineage>
        <taxon>Bacteria</taxon>
        <taxon>Candidatus Moduliflexota</taxon>
        <taxon>Candidatus Moduliflexia</taxon>
        <taxon>Candidatus Moduliflexales</taxon>
        <taxon>Candidatus Moduliflexaceae</taxon>
    </lineage>
</organism>
<keyword evidence="1" id="KW-0812">Transmembrane</keyword>
<protein>
    <submittedName>
        <fullName evidence="3">Putative sulfatase</fullName>
    </submittedName>
</protein>
<feature type="transmembrane region" description="Helical" evidence="1">
    <location>
        <begin position="138"/>
        <end position="157"/>
    </location>
</feature>
<gene>
    <name evidence="3" type="ORF">U14_01791</name>
</gene>
<accession>A0A0S6VX40</accession>
<feature type="domain" description="Sulfatase N-terminal" evidence="2">
    <location>
        <begin position="188"/>
        <end position="442"/>
    </location>
</feature>
<dbReference type="STRING" id="1499966.U14_01791"/>
<keyword evidence="1" id="KW-1133">Transmembrane helix</keyword>
<sequence length="516" mass="59833">MNTPVYYPALLALTPLFFLFAHNLSELSLLEQESFLRLGAPSAIILLCSWGMFRLSQRIFGTAQKAGIFTAMLWAFIFGYGYFYAILVEHYGMTVLLSMKGVHIGYNKSYLLGGLLCGLVISYWLKRTTRNLDQVTRFLNRFAIILLALFCGQIMLYEGQRIFRSPQGNSTPAFAQEFPREMVSQSLPDIYYIILDSYAANSVLRSEFNYDNHEFLAYLREQGFYVAEQSQSNYPFTVLSLASSLNFDYLDALTNLVGTPTNDLSTAMDLIEKNAVMHFLKKYGYAYIHFNTIFAPTARNRFADWEVDCARGFIKDRFLKLFVKMTVFDPIVRRFSGTKREEIECQFSALAEFSEKPGRRFVFAHLVIPHEPFVFLADGREVEKTKQETYQGNRQYAPEGRQLYIQQLRYVNRKVQTLVETILAHSQRPPIIILQADHGARIPMERTPEPKWFSILNAYYFPEGTPPELYPSISPVNTFRILLNRYFHTSYALLPDRRYYSDIYHTPYQFVEVPSE</sequence>
<reference evidence="3" key="1">
    <citation type="journal article" date="2015" name="PeerJ">
        <title>First genomic representation of candidate bacterial phylum KSB3 points to enhanced environmental sensing as a trigger of wastewater bulking.</title>
        <authorList>
            <person name="Sekiguchi Y."/>
            <person name="Ohashi A."/>
            <person name="Parks D.H."/>
            <person name="Yamauchi T."/>
            <person name="Tyson G.W."/>
            <person name="Hugenholtz P."/>
        </authorList>
    </citation>
    <scope>NUCLEOTIDE SEQUENCE [LARGE SCALE GENOMIC DNA]</scope>
</reference>
<evidence type="ECO:0000259" key="2">
    <source>
        <dbReference type="Pfam" id="PF00884"/>
    </source>
</evidence>
<evidence type="ECO:0000256" key="1">
    <source>
        <dbReference type="SAM" id="Phobius"/>
    </source>
</evidence>
<proteinExistence type="predicted"/>
<dbReference type="InterPro" id="IPR000917">
    <property type="entry name" value="Sulfatase_N"/>
</dbReference>
<keyword evidence="1" id="KW-0472">Membrane</keyword>
<dbReference type="EMBL" id="DF820456">
    <property type="protein sequence ID" value="GAK50559.1"/>
    <property type="molecule type" value="Genomic_DNA"/>
</dbReference>
<dbReference type="Gene3D" id="3.40.720.10">
    <property type="entry name" value="Alkaline Phosphatase, subunit A"/>
    <property type="match status" value="1"/>
</dbReference>
<dbReference type="AlphaFoldDB" id="A0A0S6VX40"/>
<evidence type="ECO:0000313" key="3">
    <source>
        <dbReference type="EMBL" id="GAK50559.1"/>
    </source>
</evidence>
<keyword evidence="4" id="KW-1185">Reference proteome</keyword>
<dbReference type="SUPFAM" id="SSF53649">
    <property type="entry name" value="Alkaline phosphatase-like"/>
    <property type="match status" value="1"/>
</dbReference>